<feature type="domain" description="TonB-dependent receptor plug" evidence="5">
    <location>
        <begin position="207"/>
        <end position="311"/>
    </location>
</feature>
<dbReference type="Gene3D" id="2.170.130.10">
    <property type="entry name" value="TonB-dependent receptor, plug domain"/>
    <property type="match status" value="1"/>
</dbReference>
<dbReference type="FunFam" id="2.60.40.1120:FF:000003">
    <property type="entry name" value="Outer membrane protein Omp121"/>
    <property type="match status" value="1"/>
</dbReference>
<dbReference type="InterPro" id="IPR023997">
    <property type="entry name" value="TonB-dep_OMP_SusC/RagA_CS"/>
</dbReference>
<reference evidence="6 7" key="1">
    <citation type="journal article" date="2021" name="Sci. Rep.">
        <title>The distribution of antibiotic resistance genes in chicken gut microbiota commensals.</title>
        <authorList>
            <person name="Juricova H."/>
            <person name="Matiasovicova J."/>
            <person name="Kubasova T."/>
            <person name="Cejkova D."/>
            <person name="Rychlik I."/>
        </authorList>
    </citation>
    <scope>NUCLEOTIDE SEQUENCE [LARGE SCALE GENOMIC DNA]</scope>
    <source>
        <strain evidence="6 7">An421</strain>
    </source>
</reference>
<keyword evidence="1 2" id="KW-0472">Membrane</keyword>
<dbReference type="Pfam" id="PF13715">
    <property type="entry name" value="CarbopepD_reg_2"/>
    <property type="match status" value="1"/>
</dbReference>
<evidence type="ECO:0000259" key="5">
    <source>
        <dbReference type="Pfam" id="PF07715"/>
    </source>
</evidence>
<comment type="caution">
    <text evidence="6">The sequence shown here is derived from an EMBL/GenBank/DDBJ whole genome shotgun (WGS) entry which is preliminary data.</text>
</comment>
<dbReference type="Gene3D" id="2.60.40.1120">
    <property type="entry name" value="Carboxypeptidase-like, regulatory domain"/>
    <property type="match status" value="1"/>
</dbReference>
<comment type="subcellular location">
    <subcellularLocation>
        <location evidence="1">Cell outer membrane</location>
        <topology evidence="1">Multi-pass membrane protein</topology>
    </subcellularLocation>
</comment>
<dbReference type="Pfam" id="PF07715">
    <property type="entry name" value="Plug"/>
    <property type="match status" value="1"/>
</dbReference>
<evidence type="ECO:0000256" key="2">
    <source>
        <dbReference type="RuleBase" id="RU003357"/>
    </source>
</evidence>
<dbReference type="SUPFAM" id="SSF49464">
    <property type="entry name" value="Carboxypeptidase regulatory domain-like"/>
    <property type="match status" value="1"/>
</dbReference>
<dbReference type="GO" id="GO:0009279">
    <property type="term" value="C:cell outer membrane"/>
    <property type="evidence" value="ECO:0007669"/>
    <property type="project" value="UniProtKB-SubCell"/>
</dbReference>
<dbReference type="InterPro" id="IPR012910">
    <property type="entry name" value="Plug_dom"/>
</dbReference>
<protein>
    <submittedName>
        <fullName evidence="6">SusC/RagA family TonB-linked outer membrane protein</fullName>
    </submittedName>
</protein>
<name>A0AA41DD45_9BACT</name>
<feature type="chain" id="PRO_5041441275" evidence="3">
    <location>
        <begin position="28"/>
        <end position="1149"/>
    </location>
</feature>
<keyword evidence="1" id="KW-0812">Transmembrane</keyword>
<dbReference type="FunFam" id="2.170.130.10:FF:000009">
    <property type="entry name" value="SusC/RagA family TonB-linked outer membrane protein"/>
    <property type="match status" value="1"/>
</dbReference>
<keyword evidence="1" id="KW-0813">Transport</keyword>
<dbReference type="InterPro" id="IPR000531">
    <property type="entry name" value="Beta-barrel_TonB"/>
</dbReference>
<dbReference type="PROSITE" id="PS52016">
    <property type="entry name" value="TONB_DEPENDENT_REC_3"/>
    <property type="match status" value="1"/>
</dbReference>
<keyword evidence="2" id="KW-0798">TonB box</keyword>
<dbReference type="NCBIfam" id="TIGR04056">
    <property type="entry name" value="OMP_RagA_SusC"/>
    <property type="match status" value="1"/>
</dbReference>
<feature type="domain" description="TonB-dependent receptor-like beta-barrel" evidence="4">
    <location>
        <begin position="553"/>
        <end position="1096"/>
    </location>
</feature>
<dbReference type="InterPro" id="IPR037066">
    <property type="entry name" value="Plug_dom_sf"/>
</dbReference>
<evidence type="ECO:0000256" key="1">
    <source>
        <dbReference type="PROSITE-ProRule" id="PRU01360"/>
    </source>
</evidence>
<evidence type="ECO:0000313" key="7">
    <source>
        <dbReference type="Proteomes" id="UP000698924"/>
    </source>
</evidence>
<keyword evidence="7" id="KW-1185">Reference proteome</keyword>
<dbReference type="RefSeq" id="WP_204973031.1">
    <property type="nucleotide sequence ID" value="NZ_JAAZTS010000029.1"/>
</dbReference>
<evidence type="ECO:0000256" key="3">
    <source>
        <dbReference type="SAM" id="SignalP"/>
    </source>
</evidence>
<sequence>MNNQLKLQRLLCVAVCFFCIGIMTAFAQEQKVTVELKNATLKQVFKSIEGQTTYRFSYRNTLVDDKNDITISKRQVGVSVVLNEALKGRNLTYTIVSSKSIVISDKAEQASPSKTKRVSGTVKSTSGESIIGANVKVTGTTIGCITDIDGNFTLEVPEDGQLTVSYIGFQTLEVPIDGKSSLNVILKEDTEMLDEVVVVGYGTQKKVNLTGAVASVKMDDVLGNRPVSSALEALEGNIPGLQINKNSGKPGVSINTNIRGVTSINGGGPLVLVDNVPMDLDLVDPNDIESVSVLKDAAASAIYGARAAFGVILVTTKQGKKDTPVKVTYSNNFSFSQVAERPEMVTPRQTLSYFDDLGIETYFGGQNVALWKQYLDEYELEGKHPEGYVWGEDGYRYNLAHTDAYDDMLANFGFQQQHNVSLAGGSSKTSYRISMGTTNNNGILVTDKDSYTRYNASSFVSLEGTSWLTAQADIKYTNTEMSTATGSVGNYNIWGNIGETMAMAPLGKGTRSQDDPTEYYFSTPRHAIELHEPVITRVSNIRLLGRLIVKPLKDWTITGEYTYNRNWGSSRSVNKTVTTLDSNDWGLKTVNGTSSYTMKNQFDERHIINVFSTYEKTFDQHDFSVMAGFNQESYHFELLQGTRKGLINPDLPSLSQSSGEMQTSDEFQELALRSLFFRLNYSYKGRYLFEANGRYDGSSRFPKNDRFGFFPSFSAAWRMSEEGFWENIRPVVNNFKLRASWGNIGNQNVGGYYPYISTIDTSKPKWILPGQTDWVTSFTVPALVSSSFTWETVSTINVGLDMMLFDRLSLSGDYYIRDTKDMLANTTPLPSVLGAATPKGNVASLRTKGWELNVTWNDKIGKDFSYSLGLNLYDSTSEITDYYNPTGLLTSGDNLALREGMKYGEIWGYETDRYLTKADFNPDGTIKDGIPLLQGQQKVYPGDVIYVDQDNSGEINVGDNTISNPGDQVVIGNRTPRYQYGITGTAKYKDFDFSIFFNGVGKRDMWLPLFPKQGEYVKGIETYMLDHWTPDNPDAFYPRISAKLSTGGNTNRQTKYVRDGSYLRLKNITLGYNVPKTICKKMYLSSLRAFFSAENLFTFHHLPKGYMPDAFDTSVGGLSIASGMAGDSYSGMYGYPLMRQFSFGINVSF</sequence>
<dbReference type="Proteomes" id="UP000698924">
    <property type="component" value="Unassembled WGS sequence"/>
</dbReference>
<proteinExistence type="inferred from homology"/>
<keyword evidence="1" id="KW-1134">Transmembrane beta strand</keyword>
<keyword evidence="1" id="KW-0998">Cell outer membrane</keyword>
<dbReference type="SUPFAM" id="SSF56935">
    <property type="entry name" value="Porins"/>
    <property type="match status" value="1"/>
</dbReference>
<dbReference type="NCBIfam" id="TIGR04057">
    <property type="entry name" value="SusC_RagA_signa"/>
    <property type="match status" value="1"/>
</dbReference>
<comment type="similarity">
    <text evidence="1 2">Belongs to the TonB-dependent receptor family.</text>
</comment>
<organism evidence="6 7">
    <name type="scientific">Caecibacteroides pullorum</name>
    <dbReference type="NCBI Taxonomy" id="2725562"/>
    <lineage>
        <taxon>Bacteria</taxon>
        <taxon>Pseudomonadati</taxon>
        <taxon>Bacteroidota</taxon>
        <taxon>Bacteroidia</taxon>
        <taxon>Bacteroidales</taxon>
        <taxon>Bacteroidaceae</taxon>
        <taxon>Caecibacteroides</taxon>
    </lineage>
</organism>
<accession>A0AA41DD45</accession>
<dbReference type="Pfam" id="PF00593">
    <property type="entry name" value="TonB_dep_Rec_b-barrel"/>
    <property type="match status" value="1"/>
</dbReference>
<evidence type="ECO:0000259" key="4">
    <source>
        <dbReference type="Pfam" id="PF00593"/>
    </source>
</evidence>
<feature type="signal peptide" evidence="3">
    <location>
        <begin position="1"/>
        <end position="27"/>
    </location>
</feature>
<keyword evidence="3" id="KW-0732">Signal</keyword>
<evidence type="ECO:0000313" key="6">
    <source>
        <dbReference type="EMBL" id="MBM6858572.1"/>
    </source>
</evidence>
<dbReference type="InterPro" id="IPR039426">
    <property type="entry name" value="TonB-dep_rcpt-like"/>
</dbReference>
<dbReference type="InterPro" id="IPR008969">
    <property type="entry name" value="CarboxyPept-like_regulatory"/>
</dbReference>
<dbReference type="InterPro" id="IPR023996">
    <property type="entry name" value="TonB-dep_OMP_SusC/RagA"/>
</dbReference>
<dbReference type="AlphaFoldDB" id="A0AA41DD45"/>
<dbReference type="EMBL" id="JACJMO010000030">
    <property type="protein sequence ID" value="MBM6858572.1"/>
    <property type="molecule type" value="Genomic_DNA"/>
</dbReference>
<gene>
    <name evidence="6" type="ORF">H6D15_13345</name>
</gene>